<accession>A0A1V0B9R8</accession>
<name>A0A1V0B9R8_9GAMM</name>
<protein>
    <submittedName>
        <fullName evidence="7">EamA family transporter</fullName>
    </submittedName>
</protein>
<reference evidence="7 8" key="1">
    <citation type="submission" date="2017-03" db="EMBL/GenBank/DDBJ databases">
        <title>Complete genome sequence of the novel DNRA strain Pseudomonas sp. S-6-2 isolated from Chinese polluted river sediment. Journal of Biotechnology.</title>
        <authorList>
            <person name="Li J."/>
            <person name="Xiang F."/>
            <person name="Wang L."/>
            <person name="Xi L."/>
            <person name="Liu J."/>
        </authorList>
    </citation>
    <scope>NUCLEOTIDE SEQUENCE [LARGE SCALE GENOMIC DNA]</scope>
    <source>
        <strain evidence="7 8">S-6-2</strain>
    </source>
</reference>
<dbReference type="EMBL" id="CP020100">
    <property type="protein sequence ID" value="AQZ96686.1"/>
    <property type="molecule type" value="Genomic_DNA"/>
</dbReference>
<evidence type="ECO:0000256" key="5">
    <source>
        <dbReference type="SAM" id="Phobius"/>
    </source>
</evidence>
<feature type="domain" description="EamA" evidence="6">
    <location>
        <begin position="143"/>
        <end position="273"/>
    </location>
</feature>
<evidence type="ECO:0000259" key="6">
    <source>
        <dbReference type="Pfam" id="PF00892"/>
    </source>
</evidence>
<dbReference type="KEGG" id="ppha:BVH74_02455"/>
<feature type="transmembrane region" description="Helical" evidence="5">
    <location>
        <begin position="200"/>
        <end position="220"/>
    </location>
</feature>
<comment type="subcellular location">
    <subcellularLocation>
        <location evidence="1">Membrane</location>
        <topology evidence="1">Multi-pass membrane protein</topology>
    </subcellularLocation>
</comment>
<sequence length="280" mass="28805">MSYRTLLLTALAMLAFAGNSLLCRLALRDTAIDPASFTALRLASGAVILLLLLRFGSGRMALQGNWSGALALFVYAGAFSLAYLHLDAGVGALILFGSVQLGMSGWGLLKGERLTRLQAAGLTLAALGLGLWLLPGSSAPALSGTLLMVLAGLAWACYSLIGRRAGDPLASTAGNFLRATPLGVLMLLAFAGSWQVDGLGLLYALLSGALTSGLGYALWYAALKGLSAIQGASVQLSVPVIAALLGSLLLAESLSLRLLLVSAMTLGGIGLVLWGQARRY</sequence>
<gene>
    <name evidence="7" type="ORF">BVH74_02455</name>
</gene>
<dbReference type="Pfam" id="PF00892">
    <property type="entry name" value="EamA"/>
    <property type="match status" value="1"/>
</dbReference>
<keyword evidence="3 5" id="KW-1133">Transmembrane helix</keyword>
<evidence type="ECO:0000256" key="1">
    <source>
        <dbReference type="ARBA" id="ARBA00004141"/>
    </source>
</evidence>
<feature type="transmembrane region" description="Helical" evidence="5">
    <location>
        <begin position="141"/>
        <end position="161"/>
    </location>
</feature>
<dbReference type="InterPro" id="IPR050638">
    <property type="entry name" value="AA-Vitamin_Transporters"/>
</dbReference>
<evidence type="ECO:0000313" key="8">
    <source>
        <dbReference type="Proteomes" id="UP000243488"/>
    </source>
</evidence>
<dbReference type="SUPFAM" id="SSF103481">
    <property type="entry name" value="Multidrug resistance efflux transporter EmrE"/>
    <property type="match status" value="1"/>
</dbReference>
<evidence type="ECO:0000256" key="2">
    <source>
        <dbReference type="ARBA" id="ARBA00022692"/>
    </source>
</evidence>
<feature type="transmembrane region" description="Helical" evidence="5">
    <location>
        <begin position="90"/>
        <end position="109"/>
    </location>
</feature>
<keyword evidence="8" id="KW-1185">Reference proteome</keyword>
<dbReference type="InterPro" id="IPR000620">
    <property type="entry name" value="EamA_dom"/>
</dbReference>
<evidence type="ECO:0000313" key="7">
    <source>
        <dbReference type="EMBL" id="AQZ96686.1"/>
    </source>
</evidence>
<dbReference type="GO" id="GO:0016020">
    <property type="term" value="C:membrane"/>
    <property type="evidence" value="ECO:0007669"/>
    <property type="project" value="UniProtKB-SubCell"/>
</dbReference>
<dbReference type="PANTHER" id="PTHR32322:SF9">
    <property type="entry name" value="AMINO-ACID METABOLITE EFFLUX PUMP-RELATED"/>
    <property type="match status" value="1"/>
</dbReference>
<proteinExistence type="predicted"/>
<dbReference type="AlphaFoldDB" id="A0A1V0B9R8"/>
<feature type="transmembrane region" description="Helical" evidence="5">
    <location>
        <begin position="173"/>
        <end position="194"/>
    </location>
</feature>
<dbReference type="PANTHER" id="PTHR32322">
    <property type="entry name" value="INNER MEMBRANE TRANSPORTER"/>
    <property type="match status" value="1"/>
</dbReference>
<dbReference type="RefSeq" id="WP_080051594.1">
    <property type="nucleotide sequence ID" value="NZ_CP020100.1"/>
</dbReference>
<feature type="transmembrane region" description="Helical" evidence="5">
    <location>
        <begin position="35"/>
        <end position="53"/>
    </location>
</feature>
<keyword evidence="2 5" id="KW-0812">Transmembrane</keyword>
<feature type="transmembrane region" description="Helical" evidence="5">
    <location>
        <begin position="232"/>
        <end position="250"/>
    </location>
</feature>
<evidence type="ECO:0000256" key="4">
    <source>
        <dbReference type="ARBA" id="ARBA00023136"/>
    </source>
</evidence>
<dbReference type="STRING" id="1931241.BVH74_02455"/>
<feature type="transmembrane region" description="Helical" evidence="5">
    <location>
        <begin position="256"/>
        <end position="274"/>
    </location>
</feature>
<feature type="transmembrane region" description="Helical" evidence="5">
    <location>
        <begin position="65"/>
        <end position="84"/>
    </location>
</feature>
<keyword evidence="4 5" id="KW-0472">Membrane</keyword>
<evidence type="ECO:0000256" key="3">
    <source>
        <dbReference type="ARBA" id="ARBA00022989"/>
    </source>
</evidence>
<organism evidence="7 8">
    <name type="scientific">Halopseudomonas phragmitis</name>
    <dbReference type="NCBI Taxonomy" id="1931241"/>
    <lineage>
        <taxon>Bacteria</taxon>
        <taxon>Pseudomonadati</taxon>
        <taxon>Pseudomonadota</taxon>
        <taxon>Gammaproteobacteria</taxon>
        <taxon>Pseudomonadales</taxon>
        <taxon>Pseudomonadaceae</taxon>
        <taxon>Halopseudomonas</taxon>
    </lineage>
</organism>
<dbReference type="Proteomes" id="UP000243488">
    <property type="component" value="Chromosome"/>
</dbReference>
<feature type="transmembrane region" description="Helical" evidence="5">
    <location>
        <begin position="116"/>
        <end position="135"/>
    </location>
</feature>
<dbReference type="InterPro" id="IPR037185">
    <property type="entry name" value="EmrE-like"/>
</dbReference>